<evidence type="ECO:0000313" key="8">
    <source>
        <dbReference type="EMBL" id="RXJ72433.1"/>
    </source>
</evidence>
<feature type="domain" description="MukB hinge" evidence="7">
    <location>
        <begin position="646"/>
        <end position="811"/>
    </location>
</feature>
<dbReference type="PANTHER" id="PTHR42963:SF1">
    <property type="entry name" value="DUF4476 DOMAIN-CONTAINING PROTEIN"/>
    <property type="match status" value="1"/>
</dbReference>
<evidence type="ECO:0000259" key="7">
    <source>
        <dbReference type="Pfam" id="PF16330"/>
    </source>
</evidence>
<dbReference type="InterPro" id="IPR032520">
    <property type="entry name" value="MukB_hinge"/>
</dbReference>
<dbReference type="Proteomes" id="UP000290287">
    <property type="component" value="Unassembled WGS sequence"/>
</dbReference>
<dbReference type="Gene3D" id="3.30.70.3500">
    <property type="entry name" value="MukB, hinge domain"/>
    <property type="match status" value="1"/>
</dbReference>
<dbReference type="Pfam" id="PF13558">
    <property type="entry name" value="SbcC_Walker_B"/>
    <property type="match status" value="1"/>
</dbReference>
<evidence type="ECO:0000259" key="6">
    <source>
        <dbReference type="Pfam" id="PF04310"/>
    </source>
</evidence>
<dbReference type="InterPro" id="IPR007406">
    <property type="entry name" value="MukB_N_dom"/>
</dbReference>
<dbReference type="PANTHER" id="PTHR42963">
    <property type="entry name" value="CHROMOSOME PARTITION PROTEIN MUKB"/>
    <property type="match status" value="1"/>
</dbReference>
<protein>
    <submittedName>
        <fullName evidence="8">Chromosome partition protein MukB</fullName>
    </submittedName>
</protein>
<evidence type="ECO:0000256" key="4">
    <source>
        <dbReference type="ARBA" id="ARBA00023125"/>
    </source>
</evidence>
<evidence type="ECO:0000256" key="1">
    <source>
        <dbReference type="ARBA" id="ARBA00022490"/>
    </source>
</evidence>
<dbReference type="GO" id="GO:0009295">
    <property type="term" value="C:nucleoid"/>
    <property type="evidence" value="ECO:0007669"/>
    <property type="project" value="InterPro"/>
</dbReference>
<comment type="caution">
    <text evidence="8">The sequence shown here is derived from an EMBL/GenBank/DDBJ whole genome shotgun (WGS) entry which is preliminary data.</text>
</comment>
<dbReference type="GO" id="GO:0007059">
    <property type="term" value="P:chromosome segregation"/>
    <property type="evidence" value="ECO:0007669"/>
    <property type="project" value="UniProtKB-KW"/>
</dbReference>
<feature type="coiled-coil region" evidence="5">
    <location>
        <begin position="343"/>
        <end position="426"/>
    </location>
</feature>
<feature type="domain" description="MukB N-terminal" evidence="6">
    <location>
        <begin position="2"/>
        <end position="227"/>
    </location>
</feature>
<dbReference type="Pfam" id="PF04310">
    <property type="entry name" value="MukB"/>
    <property type="match status" value="1"/>
</dbReference>
<keyword evidence="9" id="KW-1185">Reference proteome</keyword>
<gene>
    <name evidence="8" type="ORF">CS022_15985</name>
</gene>
<dbReference type="RefSeq" id="WP_129123111.1">
    <property type="nucleotide sequence ID" value="NZ_PEIB01000021.1"/>
</dbReference>
<keyword evidence="4" id="KW-0238">DNA-binding</keyword>
<keyword evidence="5" id="KW-0175">Coiled coil</keyword>
<proteinExistence type="predicted"/>
<dbReference type="InterPro" id="IPR027417">
    <property type="entry name" value="P-loop_NTPase"/>
</dbReference>
<name>A0A4Q0YPG2_9GAMM</name>
<reference evidence="8 9" key="1">
    <citation type="submission" date="2017-10" db="EMBL/GenBank/DDBJ databases">
        <title>Nyctiphanis sp. nov., isolated from the stomach of the euphausiid Nyctiphanes simplex (Hansen, 1911) in the Gulf of California.</title>
        <authorList>
            <person name="Gomez-Gil B."/>
            <person name="Aguilar-Mendez M."/>
            <person name="Lopez-Cortes A."/>
            <person name="Gomez-Gutierrez J."/>
            <person name="Roque A."/>
            <person name="Lang E."/>
            <person name="Gonzalez-Castillo A."/>
        </authorList>
    </citation>
    <scope>NUCLEOTIDE SEQUENCE [LARGE SCALE GENOMIC DNA]</scope>
    <source>
        <strain evidence="8 9">CAIM 600</strain>
    </source>
</reference>
<feature type="coiled-coil region" evidence="5">
    <location>
        <begin position="515"/>
        <end position="587"/>
    </location>
</feature>
<dbReference type="GO" id="GO:0005737">
    <property type="term" value="C:cytoplasm"/>
    <property type="evidence" value="ECO:0007669"/>
    <property type="project" value="TreeGrafter"/>
</dbReference>
<evidence type="ECO:0000256" key="5">
    <source>
        <dbReference type="SAM" id="Coils"/>
    </source>
</evidence>
<organism evidence="8 9">
    <name type="scientific">Veronia nyctiphanis</name>
    <dbReference type="NCBI Taxonomy" id="1278244"/>
    <lineage>
        <taxon>Bacteria</taxon>
        <taxon>Pseudomonadati</taxon>
        <taxon>Pseudomonadota</taxon>
        <taxon>Gammaproteobacteria</taxon>
        <taxon>Vibrionales</taxon>
        <taxon>Vibrionaceae</taxon>
        <taxon>Veronia</taxon>
    </lineage>
</organism>
<evidence type="ECO:0000313" key="9">
    <source>
        <dbReference type="Proteomes" id="UP000290287"/>
    </source>
</evidence>
<dbReference type="Gene3D" id="3.40.1140.10">
    <property type="match status" value="2"/>
</dbReference>
<dbReference type="SUPFAM" id="SSF52540">
    <property type="entry name" value="P-loop containing nucleoside triphosphate hydrolases"/>
    <property type="match status" value="2"/>
</dbReference>
<feature type="coiled-coil region" evidence="5">
    <location>
        <begin position="1055"/>
        <end position="1103"/>
    </location>
</feature>
<accession>A0A4Q0YPG2</accession>
<dbReference type="NCBIfam" id="NF003422">
    <property type="entry name" value="PRK04863.1"/>
    <property type="match status" value="1"/>
</dbReference>
<keyword evidence="3" id="KW-0226">DNA condensation</keyword>
<feature type="coiled-coil region" evidence="5">
    <location>
        <begin position="889"/>
        <end position="1021"/>
    </location>
</feature>
<dbReference type="EMBL" id="PEIB01000021">
    <property type="protein sequence ID" value="RXJ72433.1"/>
    <property type="molecule type" value="Genomic_DNA"/>
</dbReference>
<dbReference type="Gene3D" id="1.20.58.850">
    <property type="match status" value="1"/>
</dbReference>
<keyword evidence="1" id="KW-0963">Cytoplasm</keyword>
<dbReference type="InterPro" id="IPR042501">
    <property type="entry name" value="MukB_hinge_sf"/>
</dbReference>
<dbReference type="GO" id="GO:0005524">
    <property type="term" value="F:ATP binding"/>
    <property type="evidence" value="ECO:0007669"/>
    <property type="project" value="InterPro"/>
</dbReference>
<dbReference type="Gene3D" id="1.20.5.420">
    <property type="entry name" value="Immunoglobulin FC, subunit C"/>
    <property type="match status" value="1"/>
</dbReference>
<evidence type="ECO:0000256" key="3">
    <source>
        <dbReference type="ARBA" id="ARBA00023067"/>
    </source>
</evidence>
<dbReference type="OrthoDB" id="6722439at2"/>
<evidence type="ECO:0000256" key="2">
    <source>
        <dbReference type="ARBA" id="ARBA00022829"/>
    </source>
</evidence>
<keyword evidence="2" id="KW-0159">Chromosome partition</keyword>
<sequence length="1488" mass="169268">MIQRGKYQSLTMVNWNGFFARTFDIDNLVTTLSGGNGAGKSTTMAAFITSLIPDQTLLHFRNTTEAGSSSSSADKGLHGKLKPGACYSVLEVINSRNQRLMFAVRLQQVAGRDKKVDIKPFIIQGLPSHVKPTDVLIENLSDSQVRVRQINEVKEAVAQFETAQFKAFNSVTDYHSQMFELGALPKKLRSQSDRSKFYRLIEASLYGGISSAITKSLRDYLLPQNGGVKKAFQDMEIALRENRMTMEAIKLTQRDRDLFKHLITEATNYVASDYMRHANERRKKLDLAMKYRNEVMGSRSQLDDKRHASGVMADELEALTHNQSHLEQDHQAASDHLQLVQTAVRQQEKVERYQEDLEELAERLEEQMLVVEEATEQLTVAEEQVSQAEEEVDSLKTQLADYQQALDMQQTRALQYQQAVQALEKARSVTGNADLSEDNVTENLQQVRAEEESLTSSVLSLKHRLDLSSAAVEQFEKGLKLVRRIQADTQREEAGKTARDLVTKHRQFAVLASNTEQLKSQHRDLERQLRGQQQAKTLADSFKQSHAINVASEADVEEEQLNLDAQREQLEETLSDAQDRARELQRSEQDILASIKVLESKAPAWIHANEALEKLSEQADADLYDSKAVLDTMQSVSVQEREVIVERDRLSAEKSSLDTEIERLGQPGGSDDARLKSLADTLGGTLLSEIYDDITLDDAPYFSALYGPARHAIVVPDLKGIKEKLVGIDDCPDDLYIIEGEADGFDDSVFDSDEMEGAVCVHLNDRQLRYSRFPKVPLFGRAAREHRLETLRDKREALIEDYAKASFDAQKLHRLTQSFNAFVSTHLSVAFDADPEALLKKEYEKRSQIQRELSKIVDSRKQMESQLRSVKEGISQLHKLLPLIGILEDDTVQERLEEVKARLEQAEEAHHFVREHGKTISELEGLVSTLDSDPEQFELLKEQHQHADTQLQDIKKQVFALSDLVERRQYFAYADAVELLGQSSELNDQLKKKLEDAERVRTRARENVKQVRQQTNQYNQLLITLKTSHQAKQETVTEFKRELVELGVRADADAEERARQRRDELNMQLQQSRQRKSELEKGVTSLELEMKSLVKTLRKAAKEYAEVRKFVVNAKAGWVEVLKIARDSEVEKQLNRREMAYMSAEELRSLSDKSLGALRLAVADNETLRDALRASEDNAYPERKVLFYVAVYTHLRERIRHDIIRTDDPVEAIEEMEVELARLTEELSQREHRLAISSESVANIIRKTIQREQNRIRMLNQGLQNIGFGQVKGVRLNVTIRESHAKLLMGLAEQAEQHQDLFGNNKLTFSEAMAKLFQRLNMHIEMGQRTPQTIGEELLDYRNYLELGIEVNRGTDGWLRAESGALSTGEAIGTGQAILLMVVQSWEEESRRLRGKDVVPCRLLFLDEAARLDAKSISTLFELCHRLDMQLLIAAPENISPEQGTTYKLVRKIFNDREHVHVVGLRGFGELSKDSPEIAEVLAEVNEI</sequence>
<dbReference type="InterPro" id="IPR050308">
    <property type="entry name" value="MukB/SMC"/>
</dbReference>
<dbReference type="Pfam" id="PF16330">
    <property type="entry name" value="MukB_hinge"/>
    <property type="match status" value="1"/>
</dbReference>
<dbReference type="GO" id="GO:0003677">
    <property type="term" value="F:DNA binding"/>
    <property type="evidence" value="ECO:0007669"/>
    <property type="project" value="UniProtKB-KW"/>
</dbReference>
<dbReference type="GO" id="GO:0030261">
    <property type="term" value="P:chromosome condensation"/>
    <property type="evidence" value="ECO:0007669"/>
    <property type="project" value="UniProtKB-KW"/>
</dbReference>